<evidence type="ECO:0000256" key="2">
    <source>
        <dbReference type="ARBA" id="ARBA00022692"/>
    </source>
</evidence>
<evidence type="ECO:0000256" key="3">
    <source>
        <dbReference type="ARBA" id="ARBA00022989"/>
    </source>
</evidence>
<feature type="transmembrane region" description="Helical" evidence="6">
    <location>
        <begin position="68"/>
        <end position="88"/>
    </location>
</feature>
<dbReference type="InterPro" id="IPR052337">
    <property type="entry name" value="SAT4-like"/>
</dbReference>
<dbReference type="EMBL" id="DF977451">
    <property type="protein sequence ID" value="GAP83959.2"/>
    <property type="molecule type" value="Genomic_DNA"/>
</dbReference>
<evidence type="ECO:0000313" key="9">
    <source>
        <dbReference type="Proteomes" id="UP000054516"/>
    </source>
</evidence>
<feature type="transmembrane region" description="Helical" evidence="6">
    <location>
        <begin position="35"/>
        <end position="56"/>
    </location>
</feature>
<gene>
    <name evidence="8" type="ORF">SAMD00023353_0602730</name>
</gene>
<dbReference type="PANTHER" id="PTHR33048:SF42">
    <property type="entry name" value="INTEGRAL MEMBRANE PROTEIN"/>
    <property type="match status" value="1"/>
</dbReference>
<evidence type="ECO:0000256" key="4">
    <source>
        <dbReference type="ARBA" id="ARBA00023136"/>
    </source>
</evidence>
<keyword evidence="2 6" id="KW-0812">Transmembrane</keyword>
<dbReference type="Proteomes" id="UP000054516">
    <property type="component" value="Unassembled WGS sequence"/>
</dbReference>
<feature type="domain" description="Rhodopsin" evidence="7">
    <location>
        <begin position="50"/>
        <end position="284"/>
    </location>
</feature>
<dbReference type="OMA" id="NEPSEYQ"/>
<comment type="subcellular location">
    <subcellularLocation>
        <location evidence="1">Membrane</location>
        <topology evidence="1">Multi-pass membrane protein</topology>
    </subcellularLocation>
</comment>
<organism evidence="8">
    <name type="scientific">Rosellinia necatrix</name>
    <name type="common">White root-rot fungus</name>
    <dbReference type="NCBI Taxonomy" id="77044"/>
    <lineage>
        <taxon>Eukaryota</taxon>
        <taxon>Fungi</taxon>
        <taxon>Dikarya</taxon>
        <taxon>Ascomycota</taxon>
        <taxon>Pezizomycotina</taxon>
        <taxon>Sordariomycetes</taxon>
        <taxon>Xylariomycetidae</taxon>
        <taxon>Xylariales</taxon>
        <taxon>Xylariaceae</taxon>
        <taxon>Rosellinia</taxon>
    </lineage>
</organism>
<evidence type="ECO:0000256" key="5">
    <source>
        <dbReference type="ARBA" id="ARBA00038359"/>
    </source>
</evidence>
<feature type="transmembrane region" description="Helical" evidence="6">
    <location>
        <begin position="100"/>
        <end position="121"/>
    </location>
</feature>
<keyword evidence="4 6" id="KW-0472">Membrane</keyword>
<feature type="transmembrane region" description="Helical" evidence="6">
    <location>
        <begin position="224"/>
        <end position="248"/>
    </location>
</feature>
<dbReference type="OrthoDB" id="5417887at2759"/>
<protein>
    <submittedName>
        <fullName evidence="8">Putative integral membrane protein</fullName>
    </submittedName>
</protein>
<comment type="similarity">
    <text evidence="5">Belongs to the SAT4 family.</text>
</comment>
<proteinExistence type="inferred from homology"/>
<name>A0A1S7UKY3_ROSNE</name>
<evidence type="ECO:0000256" key="6">
    <source>
        <dbReference type="SAM" id="Phobius"/>
    </source>
</evidence>
<accession>A0A1S7UKY3</accession>
<reference evidence="8" key="1">
    <citation type="submission" date="2016-03" db="EMBL/GenBank/DDBJ databases">
        <title>Draft genome sequence of Rosellinia necatrix.</title>
        <authorList>
            <person name="Kanematsu S."/>
        </authorList>
    </citation>
    <scope>NUCLEOTIDE SEQUENCE [LARGE SCALE GENOMIC DNA]</scope>
    <source>
        <strain evidence="8">W97</strain>
    </source>
</reference>
<keyword evidence="3 6" id="KW-1133">Transmembrane helix</keyword>
<keyword evidence="9" id="KW-1185">Reference proteome</keyword>
<evidence type="ECO:0000313" key="8">
    <source>
        <dbReference type="EMBL" id="GAP83959.2"/>
    </source>
</evidence>
<dbReference type="PANTHER" id="PTHR33048">
    <property type="entry name" value="PTH11-LIKE INTEGRAL MEMBRANE PROTEIN (AFU_ORTHOLOGUE AFUA_5G11245)"/>
    <property type="match status" value="1"/>
</dbReference>
<dbReference type="InterPro" id="IPR049326">
    <property type="entry name" value="Rhodopsin_dom_fungi"/>
</dbReference>
<dbReference type="AlphaFoldDB" id="A0A1S7UKY3"/>
<dbReference type="GO" id="GO:0016020">
    <property type="term" value="C:membrane"/>
    <property type="evidence" value="ECO:0007669"/>
    <property type="project" value="UniProtKB-SubCell"/>
</dbReference>
<evidence type="ECO:0000256" key="1">
    <source>
        <dbReference type="ARBA" id="ARBA00004141"/>
    </source>
</evidence>
<evidence type="ECO:0000259" key="7">
    <source>
        <dbReference type="Pfam" id="PF20684"/>
    </source>
</evidence>
<dbReference type="Pfam" id="PF20684">
    <property type="entry name" value="Fung_rhodopsin"/>
    <property type="match status" value="1"/>
</dbReference>
<sequence length="322" mass="35909">MLSSNATEQIPWTPWTAPDLESQRSRHGTTPMLGLLVWAIMGLAMFLVILRIYYHVFRGRRQLWSDDYFLIAALVCLIGNGIAIEQWIPYKFEPNLTTPQIPALVLIGSLMGLFNSLALALSKTSLAITFIRLTTGWWKSSLGLSIFAIDCLFAVQAWSFWVPDCGIKHEPYRIQTAGGACISYESIKSFRFAVQTLSCVLDAYFTILPWKIVRPLALKRFEKIGLGIAMSFGCASLMSGIIRELILFHLSNEPSEYQPLYSVGGFLFNYFEPSFTIIAACIPRTPGGLGLSEQEHCCSKHGNDSIAFDTADGQAIIPWMLS</sequence>